<evidence type="ECO:0000313" key="7">
    <source>
        <dbReference type="Proteomes" id="UP000504633"/>
    </source>
</evidence>
<dbReference type="AlphaFoldDB" id="A0A6J1LNP0"/>
<keyword evidence="5 6" id="KW-0472">Membrane</keyword>
<comment type="similarity">
    <text evidence="6">Belongs to the insect chemoreceptor superfamily. Gustatory receptor (GR) family.</text>
</comment>
<dbReference type="Pfam" id="PF08395">
    <property type="entry name" value="7tm_7"/>
    <property type="match status" value="1"/>
</dbReference>
<evidence type="ECO:0000256" key="3">
    <source>
        <dbReference type="ARBA" id="ARBA00022692"/>
    </source>
</evidence>
<evidence type="ECO:0000256" key="2">
    <source>
        <dbReference type="ARBA" id="ARBA00022475"/>
    </source>
</evidence>
<keyword evidence="7" id="KW-1185">Reference proteome</keyword>
<organism evidence="7 8">
    <name type="scientific">Drosophila hydei</name>
    <name type="common">Fruit fly</name>
    <dbReference type="NCBI Taxonomy" id="7224"/>
    <lineage>
        <taxon>Eukaryota</taxon>
        <taxon>Metazoa</taxon>
        <taxon>Ecdysozoa</taxon>
        <taxon>Arthropoda</taxon>
        <taxon>Hexapoda</taxon>
        <taxon>Insecta</taxon>
        <taxon>Pterygota</taxon>
        <taxon>Neoptera</taxon>
        <taxon>Endopterygota</taxon>
        <taxon>Diptera</taxon>
        <taxon>Brachycera</taxon>
        <taxon>Muscomorpha</taxon>
        <taxon>Ephydroidea</taxon>
        <taxon>Drosophilidae</taxon>
        <taxon>Drosophila</taxon>
    </lineage>
</organism>
<comment type="function">
    <text evidence="6">Gustatory receptor which mediates acceptance or avoidance behavior, depending on its substrates.</text>
</comment>
<keyword evidence="4 6" id="KW-1133">Transmembrane helix</keyword>
<keyword evidence="3 6" id="KW-0812">Transmembrane</keyword>
<dbReference type="Proteomes" id="UP000504633">
    <property type="component" value="Unplaced"/>
</dbReference>
<evidence type="ECO:0000256" key="4">
    <source>
        <dbReference type="ARBA" id="ARBA00022989"/>
    </source>
</evidence>
<feature type="transmembrane region" description="Helical" evidence="6">
    <location>
        <begin position="101"/>
        <end position="121"/>
    </location>
</feature>
<feature type="transmembrane region" description="Helical" evidence="6">
    <location>
        <begin position="386"/>
        <end position="410"/>
    </location>
</feature>
<dbReference type="CTD" id="117338"/>
<name>A0A6J1LNP0_DROHY</name>
<evidence type="ECO:0000256" key="1">
    <source>
        <dbReference type="ARBA" id="ARBA00004651"/>
    </source>
</evidence>
<dbReference type="GO" id="GO:0007165">
    <property type="term" value="P:signal transduction"/>
    <property type="evidence" value="ECO:0007669"/>
    <property type="project" value="UniProtKB-KW"/>
</dbReference>
<feature type="transmembrane region" description="Helical" evidence="6">
    <location>
        <begin position="142"/>
        <end position="172"/>
    </location>
</feature>
<keyword evidence="6" id="KW-0807">Transducer</keyword>
<sequence>MRRLKTAIRRICVLWRISRRWVNSLTGSQVVLISVVILIAQNIVYGIFPCRFQFKRKKFVFCLPLAGYGLTVATLFGAYYGHHVWQAYTEKQINLRDPIQIYSYMFACAAVFNYVTQWAMVPDILRFQNSLDLFKTMEYFRLTLGVMARSTVLAGVKMFGCPLVMQLTLIIYQKYTHPELSWIRSSHIMLPIYLGNQLNNCFFGGIVVTRCVLIEINKRLREILLEVNRLQTPLELLLHKPYYRMQRFCDLADRLDELTSKYALSTAYSMEYLDLTAFSLVTYMAICLTSTTLGIYTQYQAVADYLMLDISYDIYQALAHFVFLVIPMADIYLLARVCQQVIDEANETGNLLQRINLQHSDVRFNQVVDALWLEVKTIKYKLEPMGLLELDGSLINMIFSTVAGFLLFLIQNDLTQRFSLK</sequence>
<feature type="transmembrane region" description="Helical" evidence="6">
    <location>
        <begin position="60"/>
        <end position="81"/>
    </location>
</feature>
<keyword evidence="6 8" id="KW-0675">Receptor</keyword>
<evidence type="ECO:0000256" key="5">
    <source>
        <dbReference type="ARBA" id="ARBA00023136"/>
    </source>
</evidence>
<dbReference type="InterPro" id="IPR013604">
    <property type="entry name" value="7TM_chemorcpt"/>
</dbReference>
<dbReference type="GeneID" id="111597760"/>
<accession>A0A6J1LNP0</accession>
<feature type="transmembrane region" description="Helical" evidence="6">
    <location>
        <begin position="275"/>
        <end position="297"/>
    </location>
</feature>
<dbReference type="OMA" id="GNQLNNC"/>
<evidence type="ECO:0000313" key="8">
    <source>
        <dbReference type="RefSeq" id="XP_023168382.2"/>
    </source>
</evidence>
<feature type="transmembrane region" description="Helical" evidence="6">
    <location>
        <begin position="317"/>
        <end position="335"/>
    </location>
</feature>
<dbReference type="GO" id="GO:0005886">
    <property type="term" value="C:plasma membrane"/>
    <property type="evidence" value="ECO:0007669"/>
    <property type="project" value="UniProtKB-SubCell"/>
</dbReference>
<dbReference type="RefSeq" id="XP_023168382.2">
    <property type="nucleotide sequence ID" value="XM_023312614.2"/>
</dbReference>
<dbReference type="KEGG" id="dhe:111597760"/>
<gene>
    <name evidence="8" type="primary">LOC111597760</name>
</gene>
<evidence type="ECO:0000256" key="6">
    <source>
        <dbReference type="RuleBase" id="RU363108"/>
    </source>
</evidence>
<protein>
    <recommendedName>
        <fullName evidence="6">Gustatory receptor</fullName>
    </recommendedName>
</protein>
<proteinExistence type="inferred from homology"/>
<reference evidence="8" key="1">
    <citation type="submission" date="2025-08" db="UniProtKB">
        <authorList>
            <consortium name="RefSeq"/>
        </authorList>
    </citation>
    <scope>IDENTIFICATION</scope>
    <source>
        <strain evidence="8">15085-1641.00</strain>
        <tissue evidence="8">Whole body</tissue>
    </source>
</reference>
<keyword evidence="2 6" id="KW-1003">Cell membrane</keyword>
<comment type="subcellular location">
    <subcellularLocation>
        <location evidence="1 6">Cell membrane</location>
        <topology evidence="1 6">Multi-pass membrane protein</topology>
    </subcellularLocation>
</comment>
<dbReference type="OrthoDB" id="7881975at2759"/>
<dbReference type="GO" id="GO:0050909">
    <property type="term" value="P:sensory perception of taste"/>
    <property type="evidence" value="ECO:0007669"/>
    <property type="project" value="InterPro"/>
</dbReference>
<feature type="transmembrane region" description="Helical" evidence="6">
    <location>
        <begin position="30"/>
        <end position="48"/>
    </location>
</feature>